<dbReference type="Proteomes" id="UP000054248">
    <property type="component" value="Unassembled WGS sequence"/>
</dbReference>
<evidence type="ECO:0000256" key="1">
    <source>
        <dbReference type="ARBA" id="ARBA00004123"/>
    </source>
</evidence>
<proteinExistence type="predicted"/>
<keyword evidence="9" id="KW-1185">Reference proteome</keyword>
<dbReference type="OrthoDB" id="376357at2759"/>
<evidence type="ECO:0000313" key="8">
    <source>
        <dbReference type="EMBL" id="KIO22882.1"/>
    </source>
</evidence>
<reference evidence="8 9" key="1">
    <citation type="submission" date="2014-04" db="EMBL/GenBank/DDBJ databases">
        <authorList>
            <consortium name="DOE Joint Genome Institute"/>
            <person name="Kuo A."/>
            <person name="Girlanda M."/>
            <person name="Perotto S."/>
            <person name="Kohler A."/>
            <person name="Nagy L.G."/>
            <person name="Floudas D."/>
            <person name="Copeland A."/>
            <person name="Barry K.W."/>
            <person name="Cichocki N."/>
            <person name="Veneault-Fourrey C."/>
            <person name="LaButti K."/>
            <person name="Lindquist E.A."/>
            <person name="Lipzen A."/>
            <person name="Lundell T."/>
            <person name="Morin E."/>
            <person name="Murat C."/>
            <person name="Sun H."/>
            <person name="Tunlid A."/>
            <person name="Henrissat B."/>
            <person name="Grigoriev I.V."/>
            <person name="Hibbett D.S."/>
            <person name="Martin F."/>
            <person name="Nordberg H.P."/>
            <person name="Cantor M.N."/>
            <person name="Hua S.X."/>
        </authorList>
    </citation>
    <scope>NUCLEOTIDE SEQUENCE [LARGE SCALE GENOMIC DNA]</scope>
    <source>
        <strain evidence="8 9">MUT 4182</strain>
    </source>
</reference>
<gene>
    <name evidence="8" type="ORF">M407DRAFT_244991</name>
</gene>
<organism evidence="8 9">
    <name type="scientific">Tulasnella calospora MUT 4182</name>
    <dbReference type="NCBI Taxonomy" id="1051891"/>
    <lineage>
        <taxon>Eukaryota</taxon>
        <taxon>Fungi</taxon>
        <taxon>Dikarya</taxon>
        <taxon>Basidiomycota</taxon>
        <taxon>Agaricomycotina</taxon>
        <taxon>Agaricomycetes</taxon>
        <taxon>Cantharellales</taxon>
        <taxon>Tulasnellaceae</taxon>
        <taxon>Tulasnella</taxon>
    </lineage>
</organism>
<feature type="region of interest" description="Disordered" evidence="6">
    <location>
        <begin position="101"/>
        <end position="168"/>
    </location>
</feature>
<feature type="non-terminal residue" evidence="8">
    <location>
        <position position="1"/>
    </location>
</feature>
<feature type="compositionally biased region" description="Basic and acidic residues" evidence="6">
    <location>
        <begin position="101"/>
        <end position="158"/>
    </location>
</feature>
<dbReference type="PRINTS" id="PR00625">
    <property type="entry name" value="JDOMAIN"/>
</dbReference>
<dbReference type="SUPFAM" id="SSF46565">
    <property type="entry name" value="Chaperone J-domain"/>
    <property type="match status" value="1"/>
</dbReference>
<keyword evidence="3" id="KW-0963">Cytoplasm</keyword>
<evidence type="ECO:0000256" key="2">
    <source>
        <dbReference type="ARBA" id="ARBA00004496"/>
    </source>
</evidence>
<dbReference type="GO" id="GO:0000390">
    <property type="term" value="P:spliceosomal complex disassembly"/>
    <property type="evidence" value="ECO:0007669"/>
    <property type="project" value="TreeGrafter"/>
</dbReference>
<dbReference type="InterPro" id="IPR036869">
    <property type="entry name" value="J_dom_sf"/>
</dbReference>
<evidence type="ECO:0000256" key="5">
    <source>
        <dbReference type="ARBA" id="ARBA00023242"/>
    </source>
</evidence>
<dbReference type="PANTHER" id="PTHR44313:SF1">
    <property type="entry name" value="DNAJ HOMOLOG SUBFAMILY C MEMBER 17"/>
    <property type="match status" value="1"/>
</dbReference>
<accession>A0A0C3LNG3</accession>
<dbReference type="SMART" id="SM00271">
    <property type="entry name" value="DnaJ"/>
    <property type="match status" value="1"/>
</dbReference>
<protein>
    <recommendedName>
        <fullName evidence="7">J domain-containing protein</fullName>
    </recommendedName>
</protein>
<evidence type="ECO:0000313" key="9">
    <source>
        <dbReference type="Proteomes" id="UP000054248"/>
    </source>
</evidence>
<feature type="compositionally biased region" description="Low complexity" evidence="6">
    <location>
        <begin position="289"/>
        <end position="303"/>
    </location>
</feature>
<dbReference type="CDD" id="cd06257">
    <property type="entry name" value="DnaJ"/>
    <property type="match status" value="1"/>
</dbReference>
<dbReference type="HOGENOM" id="CLU_045732_0_1_1"/>
<dbReference type="Pfam" id="PF00226">
    <property type="entry name" value="DnaJ"/>
    <property type="match status" value="1"/>
</dbReference>
<dbReference type="EMBL" id="KN823098">
    <property type="protein sequence ID" value="KIO22882.1"/>
    <property type="molecule type" value="Genomic_DNA"/>
</dbReference>
<feature type="region of interest" description="Disordered" evidence="6">
    <location>
        <begin position="275"/>
        <end position="323"/>
    </location>
</feature>
<evidence type="ECO:0000259" key="7">
    <source>
        <dbReference type="PROSITE" id="PS50076"/>
    </source>
</evidence>
<dbReference type="InterPro" id="IPR052094">
    <property type="entry name" value="Pre-mRNA-splicing_ERAD"/>
</dbReference>
<evidence type="ECO:0000256" key="3">
    <source>
        <dbReference type="ARBA" id="ARBA00022490"/>
    </source>
</evidence>
<dbReference type="STRING" id="1051891.A0A0C3LNG3"/>
<dbReference type="GO" id="GO:0005737">
    <property type="term" value="C:cytoplasm"/>
    <property type="evidence" value="ECO:0007669"/>
    <property type="project" value="UniProtKB-SubCell"/>
</dbReference>
<keyword evidence="4" id="KW-0143">Chaperone</keyword>
<dbReference type="InterPro" id="IPR001623">
    <property type="entry name" value="DnaJ_domain"/>
</dbReference>
<keyword evidence="5" id="KW-0539">Nucleus</keyword>
<name>A0A0C3LNG3_9AGAM</name>
<feature type="domain" description="J" evidence="7">
    <location>
        <begin position="8"/>
        <end position="73"/>
    </location>
</feature>
<dbReference type="PANTHER" id="PTHR44313">
    <property type="entry name" value="DNAJ HOMOLOG SUBFAMILY C MEMBER 17"/>
    <property type="match status" value="1"/>
</dbReference>
<evidence type="ECO:0000256" key="4">
    <source>
        <dbReference type="ARBA" id="ARBA00023186"/>
    </source>
</evidence>
<dbReference type="GO" id="GO:0005681">
    <property type="term" value="C:spliceosomal complex"/>
    <property type="evidence" value="ECO:0007669"/>
    <property type="project" value="TreeGrafter"/>
</dbReference>
<comment type="subcellular location">
    <subcellularLocation>
        <location evidence="2">Cytoplasm</location>
    </subcellularLocation>
    <subcellularLocation>
        <location evidence="1">Nucleus</location>
    </subcellularLocation>
</comment>
<dbReference type="PROSITE" id="PS50076">
    <property type="entry name" value="DNAJ_2"/>
    <property type="match status" value="1"/>
</dbReference>
<reference evidence="9" key="2">
    <citation type="submission" date="2015-01" db="EMBL/GenBank/DDBJ databases">
        <title>Evolutionary Origins and Diversification of the Mycorrhizal Mutualists.</title>
        <authorList>
            <consortium name="DOE Joint Genome Institute"/>
            <consortium name="Mycorrhizal Genomics Consortium"/>
            <person name="Kohler A."/>
            <person name="Kuo A."/>
            <person name="Nagy L.G."/>
            <person name="Floudas D."/>
            <person name="Copeland A."/>
            <person name="Barry K.W."/>
            <person name="Cichocki N."/>
            <person name="Veneault-Fourrey C."/>
            <person name="LaButti K."/>
            <person name="Lindquist E.A."/>
            <person name="Lipzen A."/>
            <person name="Lundell T."/>
            <person name="Morin E."/>
            <person name="Murat C."/>
            <person name="Riley R."/>
            <person name="Ohm R."/>
            <person name="Sun H."/>
            <person name="Tunlid A."/>
            <person name="Henrissat B."/>
            <person name="Grigoriev I.V."/>
            <person name="Hibbett D.S."/>
            <person name="Martin F."/>
        </authorList>
    </citation>
    <scope>NUCLEOTIDE SEQUENCE [LARGE SCALE GENOMIC DNA]</scope>
    <source>
        <strain evidence="9">MUT 4182</strain>
    </source>
</reference>
<dbReference type="Gene3D" id="1.10.287.110">
    <property type="entry name" value="DnaJ domain"/>
    <property type="match status" value="1"/>
</dbReference>
<evidence type="ECO:0000256" key="6">
    <source>
        <dbReference type="SAM" id="MobiDB-lite"/>
    </source>
</evidence>
<dbReference type="AlphaFoldDB" id="A0A0C3LNG3"/>
<sequence>MADNEDINPYELLEIEPTVTEAEIKKAYRQKSLKVHPDRHPNNPQAAQKFHELNTAYELLLDPTRRTALDTKLKAQQAKKLRFSAYDNKRKAMMEELEKSEREFKKSRLDAQREVQRRQQEEEMIKEEGRRLMREKQEAMSKLAEDKGKQKAKEEDTKTPNTGPLDTTVRLKFSPVNHAELTKAENIAALLRRFGPLDATSIVLSIKPNKKNPSKPPKHATALVPFNKVDGAFAAVMGSGRKDHGLEGIEVSWAEGKEPDIVTWLKERGHLVSGRENGAAAASGQDQPASSKSAGSGGAFSSFPDDLSFDPEPIKPPLPTAAAAASGLDFESLTLMRMRQAERERLEREILEAEAQEEA</sequence>